<dbReference type="Gene3D" id="3.40.50.300">
    <property type="entry name" value="P-loop containing nucleotide triphosphate hydrolases"/>
    <property type="match status" value="1"/>
</dbReference>
<keyword evidence="1" id="KW-1133">Transmembrane helix</keyword>
<accession>A0A7T7FD98</accession>
<organism evidence="2 3">
    <name type="scientific">Mucilaginibacter ginkgonis</name>
    <dbReference type="NCBI Taxonomy" id="2682091"/>
    <lineage>
        <taxon>Bacteria</taxon>
        <taxon>Pseudomonadati</taxon>
        <taxon>Bacteroidota</taxon>
        <taxon>Sphingobacteriia</taxon>
        <taxon>Sphingobacteriales</taxon>
        <taxon>Sphingobacteriaceae</taxon>
        <taxon>Mucilaginibacter</taxon>
    </lineage>
</organism>
<dbReference type="EMBL" id="CP066775">
    <property type="protein sequence ID" value="QQL51231.1"/>
    <property type="molecule type" value="Genomic_DNA"/>
</dbReference>
<gene>
    <name evidence="2" type="ORF">GO620_007225</name>
</gene>
<name>A0A7T7FD98_9SPHI</name>
<dbReference type="InterPro" id="IPR027417">
    <property type="entry name" value="P-loop_NTPase"/>
</dbReference>
<dbReference type="RefSeq" id="WP_200230784.1">
    <property type="nucleotide sequence ID" value="NZ_CP066775.1"/>
</dbReference>
<keyword evidence="3" id="KW-1185">Reference proteome</keyword>
<proteinExistence type="predicted"/>
<keyword evidence="1" id="KW-0812">Transmembrane</keyword>
<feature type="transmembrane region" description="Helical" evidence="1">
    <location>
        <begin position="188"/>
        <end position="208"/>
    </location>
</feature>
<sequence>MQAKAEEIDSAQRAVSNLTLAKASRKAGPSLQGQKIIRKVSYLEAYLNKPVGNFNIIPEGFFSNDKLIENEIDKFNKAQYQRQFILSAELPDRRALKSIDSQLQSLRANLATLIAHKKLTVNALKTDIAKRPVDNTSLLDNRNMAGVRSEIALVKTEIAAREQQSLELAEPVSYLSYHDHADRPGHYGIWYLAAAIVLLAFPFALTASQWRDDLHSAKITLKDVKKGNGFPSLVFPTDEALKGEAIDTFLNGLVTTIVQLPKDNPFAQIMLITTAGNFAKPIALDLDFAGRLSALNKNVLLIDYNIEAPFILESFGMSYSKGLRTYFENEKTLADLIIVSDKHPGVSFIGAGPDLAEKNEDVINFLHLFNEGLDQENRLNPEKSTSDQLISKLVDHYKLSFDYILVAIPDLNTVDRSSELYKLSDTRMYLVDDNNTQLISTEF</sequence>
<dbReference type="Proteomes" id="UP000429232">
    <property type="component" value="Chromosome"/>
</dbReference>
<reference evidence="2 3" key="1">
    <citation type="submission" date="2020-12" db="EMBL/GenBank/DDBJ databases">
        <title>HMF7856_wgs.fasta genome submission.</title>
        <authorList>
            <person name="Kang H."/>
            <person name="Kim H."/>
            <person name="Joh K."/>
        </authorList>
    </citation>
    <scope>NUCLEOTIDE SEQUENCE [LARGE SCALE GENOMIC DNA]</scope>
    <source>
        <strain evidence="2 3">HMF7856</strain>
    </source>
</reference>
<keyword evidence="1" id="KW-0472">Membrane</keyword>
<dbReference type="AlphaFoldDB" id="A0A7T7FD98"/>
<protein>
    <submittedName>
        <fullName evidence="2">Uncharacterized protein</fullName>
    </submittedName>
</protein>
<evidence type="ECO:0000313" key="2">
    <source>
        <dbReference type="EMBL" id="QQL51231.1"/>
    </source>
</evidence>
<evidence type="ECO:0000256" key="1">
    <source>
        <dbReference type="SAM" id="Phobius"/>
    </source>
</evidence>
<dbReference type="SUPFAM" id="SSF52540">
    <property type="entry name" value="P-loop containing nucleoside triphosphate hydrolases"/>
    <property type="match status" value="1"/>
</dbReference>
<dbReference type="KEGG" id="mgik:GO620_007225"/>
<evidence type="ECO:0000313" key="3">
    <source>
        <dbReference type="Proteomes" id="UP000429232"/>
    </source>
</evidence>